<reference evidence="1" key="1">
    <citation type="submission" date="2021-05" db="EMBL/GenBank/DDBJ databases">
        <authorList>
            <person name="Kaiqin L."/>
            <person name="Jian G."/>
        </authorList>
    </citation>
    <scope>NUCLEOTIDE SEQUENCE</scope>
    <source>
        <strain evidence="1">HDS5</strain>
    </source>
</reference>
<accession>A0A975L743</accession>
<dbReference type="InterPro" id="IPR018775">
    <property type="entry name" value="RlaP"/>
</dbReference>
<keyword evidence="2" id="KW-1185">Reference proteome</keyword>
<dbReference type="AlphaFoldDB" id="A0A975L743"/>
<sequence>MNVLLSGIVGSTAYNLATPGSDVDRLGVFAAPTTNVLGLVHVKDSVITTRPDSTHHEVGKFVGLVLGSNPTVTELLWLPDDLYETVTPLGEELLDIRSAFLCRRRVRDAYLGFAKGQLNRIMKDLTNPPKLGNPSGAVAKSARHLARLLHQGRELYETGHLTVRMDADTAAGVWEFGRSVAEGDVDQAATLLHTTDRALWGPSPLPTDPDKATVQDWLLRVRAAHWDRPGVVV</sequence>
<dbReference type="Proteomes" id="UP000682416">
    <property type="component" value="Chromosome"/>
</dbReference>
<organism evidence="1 2">
    <name type="scientific">Nocardiopsis eucommiae</name>
    <dbReference type="NCBI Taxonomy" id="2831970"/>
    <lineage>
        <taxon>Bacteria</taxon>
        <taxon>Bacillati</taxon>
        <taxon>Actinomycetota</taxon>
        <taxon>Actinomycetes</taxon>
        <taxon>Streptosporangiales</taxon>
        <taxon>Nocardiopsidaceae</taxon>
        <taxon>Nocardiopsis</taxon>
    </lineage>
</organism>
<dbReference type="EMBL" id="CP074402">
    <property type="protein sequence ID" value="QVJ00416.1"/>
    <property type="molecule type" value="Genomic_DNA"/>
</dbReference>
<evidence type="ECO:0000313" key="2">
    <source>
        <dbReference type="Proteomes" id="UP000682416"/>
    </source>
</evidence>
<proteinExistence type="predicted"/>
<evidence type="ECO:0000313" key="1">
    <source>
        <dbReference type="EMBL" id="QVJ00416.1"/>
    </source>
</evidence>
<dbReference type="KEGG" id="nec:KGD82_16790"/>
<dbReference type="Pfam" id="PF10127">
    <property type="entry name" value="RlaP"/>
    <property type="match status" value="1"/>
</dbReference>
<name>A0A975L743_9ACTN</name>
<dbReference type="PANTHER" id="PTHR34817">
    <property type="entry name" value="NUCLEOTIDYLTRANSFERASE"/>
    <property type="match status" value="1"/>
</dbReference>
<dbReference type="PANTHER" id="PTHR34817:SF1">
    <property type="entry name" value="NUCLEOTIDYLTRANSFERASE"/>
    <property type="match status" value="1"/>
</dbReference>
<protein>
    <submittedName>
        <fullName evidence="1">Nucleotidyltransferase domain-containing protein</fullName>
    </submittedName>
</protein>
<gene>
    <name evidence="1" type="ORF">KGD82_16790</name>
</gene>